<dbReference type="Gene3D" id="2.40.40.10">
    <property type="entry name" value="RlpA-like domain"/>
    <property type="match status" value="1"/>
</dbReference>
<dbReference type="GO" id="GO:0000270">
    <property type="term" value="P:peptidoglycan metabolic process"/>
    <property type="evidence" value="ECO:0007669"/>
    <property type="project" value="UniProtKB-UniRule"/>
</dbReference>
<dbReference type="GO" id="GO:0008932">
    <property type="term" value="F:lytic endotransglycosylase activity"/>
    <property type="evidence" value="ECO:0007669"/>
    <property type="project" value="UniProtKB-UniRule"/>
</dbReference>
<name>A0A7W9MJ19_9ACTN</name>
<evidence type="ECO:0000313" key="8">
    <source>
        <dbReference type="Proteomes" id="UP000540685"/>
    </source>
</evidence>
<evidence type="ECO:0000256" key="3">
    <source>
        <dbReference type="HAMAP-Rule" id="MF_02071"/>
    </source>
</evidence>
<dbReference type="EC" id="4.2.2.-" evidence="3"/>
<protein>
    <recommendedName>
        <fullName evidence="3">Probable endolytic peptidoglycan transglycosylase RlpA</fullName>
        <ecNumber evidence="3">4.2.2.-</ecNumber>
    </recommendedName>
</protein>
<dbReference type="PANTHER" id="PTHR34183:SF8">
    <property type="entry name" value="ENDOLYTIC PEPTIDOGLYCAN TRANSGLYCOSYLASE RLPA-RELATED"/>
    <property type="match status" value="1"/>
</dbReference>
<proteinExistence type="inferred from homology"/>
<feature type="compositionally biased region" description="Low complexity" evidence="5">
    <location>
        <begin position="49"/>
        <end position="84"/>
    </location>
</feature>
<reference evidence="7 8" key="1">
    <citation type="submission" date="2020-08" db="EMBL/GenBank/DDBJ databases">
        <title>Sequencing the genomes of 1000 actinobacteria strains.</title>
        <authorList>
            <person name="Klenk H.-P."/>
        </authorList>
    </citation>
    <scope>NUCLEOTIDE SEQUENCE [LARGE SCALE GENOMIC DNA]</scope>
    <source>
        <strain evidence="7 8">DSM 46887</strain>
    </source>
</reference>
<comment type="similarity">
    <text evidence="3 4">Belongs to the RlpA family.</text>
</comment>
<dbReference type="PANTHER" id="PTHR34183">
    <property type="entry name" value="ENDOLYTIC PEPTIDOGLYCAN TRANSGLYCOSYLASE RLPA"/>
    <property type="match status" value="1"/>
</dbReference>
<keyword evidence="2 3" id="KW-0961">Cell wall biogenesis/degradation</keyword>
<feature type="region of interest" description="Disordered" evidence="5">
    <location>
        <begin position="49"/>
        <end position="147"/>
    </location>
</feature>
<dbReference type="AlphaFoldDB" id="A0A7W9MJ19"/>
<organism evidence="7 8">
    <name type="scientific">Streptosporangium becharense</name>
    <dbReference type="NCBI Taxonomy" id="1816182"/>
    <lineage>
        <taxon>Bacteria</taxon>
        <taxon>Bacillati</taxon>
        <taxon>Actinomycetota</taxon>
        <taxon>Actinomycetes</taxon>
        <taxon>Streptosporangiales</taxon>
        <taxon>Streptosporangiaceae</taxon>
        <taxon>Streptosporangium</taxon>
    </lineage>
</organism>
<dbReference type="GO" id="GO:0071555">
    <property type="term" value="P:cell wall organization"/>
    <property type="evidence" value="ECO:0007669"/>
    <property type="project" value="UniProtKB-KW"/>
</dbReference>
<dbReference type="RefSeq" id="WP_246473562.1">
    <property type="nucleotide sequence ID" value="NZ_JACHMP010000001.1"/>
</dbReference>
<evidence type="ECO:0000256" key="4">
    <source>
        <dbReference type="RuleBase" id="RU003495"/>
    </source>
</evidence>
<dbReference type="HAMAP" id="MF_02071">
    <property type="entry name" value="RlpA"/>
    <property type="match status" value="1"/>
</dbReference>
<evidence type="ECO:0000256" key="5">
    <source>
        <dbReference type="SAM" id="MobiDB-lite"/>
    </source>
</evidence>
<evidence type="ECO:0000256" key="1">
    <source>
        <dbReference type="ARBA" id="ARBA00023239"/>
    </source>
</evidence>
<dbReference type="SUPFAM" id="SSF50685">
    <property type="entry name" value="Barwin-like endoglucanases"/>
    <property type="match status" value="1"/>
</dbReference>
<comment type="function">
    <text evidence="3">Lytic transglycosylase with a strong preference for naked glycan strands that lack stem peptides.</text>
</comment>
<dbReference type="EMBL" id="JACHMP010000001">
    <property type="protein sequence ID" value="MBB5822118.1"/>
    <property type="molecule type" value="Genomic_DNA"/>
</dbReference>
<feature type="compositionally biased region" description="Polar residues" evidence="5">
    <location>
        <begin position="1"/>
        <end position="21"/>
    </location>
</feature>
<dbReference type="NCBIfam" id="TIGR00413">
    <property type="entry name" value="rlpA"/>
    <property type="match status" value="1"/>
</dbReference>
<evidence type="ECO:0000256" key="2">
    <source>
        <dbReference type="ARBA" id="ARBA00023316"/>
    </source>
</evidence>
<dbReference type="InterPro" id="IPR034718">
    <property type="entry name" value="RlpA"/>
</dbReference>
<dbReference type="CDD" id="cd22268">
    <property type="entry name" value="DPBB_RlpA-like"/>
    <property type="match status" value="1"/>
</dbReference>
<dbReference type="InterPro" id="IPR009009">
    <property type="entry name" value="RlpA-like_DPBB"/>
</dbReference>
<dbReference type="Proteomes" id="UP000540685">
    <property type="component" value="Unassembled WGS sequence"/>
</dbReference>
<comment type="caution">
    <text evidence="7">The sequence shown here is derived from an EMBL/GenBank/DDBJ whole genome shotgun (WGS) entry which is preliminary data.</text>
</comment>
<dbReference type="Pfam" id="PF03330">
    <property type="entry name" value="DPBB_1"/>
    <property type="match status" value="1"/>
</dbReference>
<keyword evidence="8" id="KW-1185">Reference proteome</keyword>
<feature type="region of interest" description="Disordered" evidence="5">
    <location>
        <begin position="1"/>
        <end position="31"/>
    </location>
</feature>
<sequence>MGQHSHTPSSNGTSAKKNSPESAMRSRPRLTMTATAAAAAVLVTASAAALSVSGGDSSQAPAQTRAPAGAAAPGPAADTTASRPGGPPPQGVSGSAADETTVSDDSGDGDKTVSPSENVAATKAEHRPAKVLRATMTRETSSAPKARVLSTGTCGASFYSDPQATASGERFNPNAMTAAHKSLPMGTKVRVTNSGTGESVTVRINDRGPYVGGRCLDLSRAAFSSIGDTGSGVMRVKYEVLAG</sequence>
<dbReference type="InterPro" id="IPR012997">
    <property type="entry name" value="RplA"/>
</dbReference>
<keyword evidence="1 3" id="KW-0456">Lyase</keyword>
<evidence type="ECO:0000259" key="6">
    <source>
        <dbReference type="Pfam" id="PF03330"/>
    </source>
</evidence>
<keyword evidence="7" id="KW-0449">Lipoprotein</keyword>
<evidence type="ECO:0000313" key="7">
    <source>
        <dbReference type="EMBL" id="MBB5822118.1"/>
    </source>
</evidence>
<accession>A0A7W9MJ19</accession>
<dbReference type="InterPro" id="IPR036908">
    <property type="entry name" value="RlpA-like_sf"/>
</dbReference>
<gene>
    <name evidence="3" type="primary">rlpA</name>
    <name evidence="7" type="ORF">F4562_005180</name>
</gene>
<feature type="domain" description="RlpA-like protein double-psi beta-barrel" evidence="6">
    <location>
        <begin position="155"/>
        <end position="238"/>
    </location>
</feature>